<evidence type="ECO:0000256" key="1">
    <source>
        <dbReference type="ARBA" id="ARBA00022737"/>
    </source>
</evidence>
<feature type="domain" description="DYW" evidence="4">
    <location>
        <begin position="620"/>
        <end position="713"/>
    </location>
</feature>
<dbReference type="InterPro" id="IPR046960">
    <property type="entry name" value="PPR_At4g14850-like_plant"/>
</dbReference>
<gene>
    <name evidence="5" type="ORF">QJS04_geneDACA023227</name>
</gene>
<dbReference type="InterPro" id="IPR032867">
    <property type="entry name" value="DYW_dom"/>
</dbReference>
<dbReference type="FunFam" id="1.25.40.10:FF:000353">
    <property type="entry name" value="Pentatricopeptide repeat-containing protein At4g39530"/>
    <property type="match status" value="1"/>
</dbReference>
<keyword evidence="1" id="KW-0677">Repeat</keyword>
<dbReference type="InterPro" id="IPR011990">
    <property type="entry name" value="TPR-like_helical_dom_sf"/>
</dbReference>
<reference evidence="5" key="1">
    <citation type="journal article" date="2023" name="Nat. Commun.">
        <title>Diploid and tetraploid genomes of Acorus and the evolution of monocots.</title>
        <authorList>
            <person name="Ma L."/>
            <person name="Liu K.W."/>
            <person name="Li Z."/>
            <person name="Hsiao Y.Y."/>
            <person name="Qi Y."/>
            <person name="Fu T."/>
            <person name="Tang G.D."/>
            <person name="Zhang D."/>
            <person name="Sun W.H."/>
            <person name="Liu D.K."/>
            <person name="Li Y."/>
            <person name="Chen G.Z."/>
            <person name="Liu X.D."/>
            <person name="Liao X.Y."/>
            <person name="Jiang Y.T."/>
            <person name="Yu X."/>
            <person name="Hao Y."/>
            <person name="Huang J."/>
            <person name="Zhao X.W."/>
            <person name="Ke S."/>
            <person name="Chen Y.Y."/>
            <person name="Wu W.L."/>
            <person name="Hsu J.L."/>
            <person name="Lin Y.F."/>
            <person name="Huang M.D."/>
            <person name="Li C.Y."/>
            <person name="Huang L."/>
            <person name="Wang Z.W."/>
            <person name="Zhao X."/>
            <person name="Zhong W.Y."/>
            <person name="Peng D.H."/>
            <person name="Ahmad S."/>
            <person name="Lan S."/>
            <person name="Zhang J.S."/>
            <person name="Tsai W.C."/>
            <person name="Van de Peer Y."/>
            <person name="Liu Z.J."/>
        </authorList>
    </citation>
    <scope>NUCLEOTIDE SEQUENCE</scope>
    <source>
        <strain evidence="5">SCP</strain>
    </source>
</reference>
<feature type="repeat" description="PPR" evidence="2">
    <location>
        <begin position="398"/>
        <end position="433"/>
    </location>
</feature>
<dbReference type="FunFam" id="1.25.40.10:FF:000381">
    <property type="entry name" value="Pentatricopeptide repeat-containing protein"/>
    <property type="match status" value="1"/>
</dbReference>
<dbReference type="Proteomes" id="UP001179952">
    <property type="component" value="Unassembled WGS sequence"/>
</dbReference>
<feature type="repeat" description="PPR" evidence="2">
    <location>
        <begin position="297"/>
        <end position="331"/>
    </location>
</feature>
<dbReference type="GO" id="GO:0009451">
    <property type="term" value="P:RNA modification"/>
    <property type="evidence" value="ECO:0007669"/>
    <property type="project" value="InterPro"/>
</dbReference>
<dbReference type="AlphaFoldDB" id="A0AAV9AN37"/>
<feature type="repeat" description="PPR" evidence="2">
    <location>
        <begin position="501"/>
        <end position="535"/>
    </location>
</feature>
<evidence type="ECO:0000313" key="5">
    <source>
        <dbReference type="EMBL" id="KAK1265639.1"/>
    </source>
</evidence>
<dbReference type="Pfam" id="PF20430">
    <property type="entry name" value="Eplus_motif"/>
    <property type="match status" value="1"/>
</dbReference>
<sequence length="713" mass="78819">MNRRLSSSLAHGLNPHLRRPRNSTNQFPFSGPGRLYLGPQIHAVTTKTRFSSSDVGVRYALLSMRGNCGSGSSESVRHVFGSMPRKDLMSWNSIVSLHSRGGDFVSAFGYFSEMRRVFDLWPDEFTFGSLIASTHASPCPVGVRLLEQLLACIAKSGFLENVYVGSASVSAFLRFGLVDEAMEIFRGLGERNSVSMNGLMVGLVRIGRADEAVEVFRVARDSVEANCDSYVVLLSACAVFAVPEAGRRVGREVHGGVIRTGMIDHTVAVKNGLINMYAKCSAIDDARKVFDFMGSKDSVSWNSMISGLDRNGLCEEAITRFQDMRRSGNVCSNFTLISTLSSCGGSKRVRFGVQVHCEAIKLGLDADVSVSNSLLAMYSNCGFVSDCRKVFSSMRVYDTISWNSMIGALADSECSISESIETFLEMIRTGWVANRVTFLHLFTALASLSTTELLRQAHSLVIKYGYGVDHNIKNVLLSCYAKCGEVTECERIFTRMLRQRDIVSWNAMVSAYTHNGLVREAMDLICSMVRDGLKMDPFTLATLVSTCASIASLERGMEIHAHLRARARMSDARAVKEAGRSWVTMRDGVHVFVAGDQSHPEAAGIYTKLGELYAKMREMGYVPRAEFALYDVDAENKEEMLRCHSERLAVAFVLARAPGARAPIRIMKNLRVCGDCHAAFEYISEIVGRRIVLRDANRFHHFEGGKCSCGDYW</sequence>
<dbReference type="GO" id="GO:0003723">
    <property type="term" value="F:RNA binding"/>
    <property type="evidence" value="ECO:0007669"/>
    <property type="project" value="InterPro"/>
</dbReference>
<evidence type="ECO:0000256" key="3">
    <source>
        <dbReference type="SAM" id="MobiDB-lite"/>
    </source>
</evidence>
<dbReference type="Gene3D" id="1.25.40.10">
    <property type="entry name" value="Tetratricopeptide repeat domain"/>
    <property type="match status" value="4"/>
</dbReference>
<dbReference type="GO" id="GO:0008270">
    <property type="term" value="F:zinc ion binding"/>
    <property type="evidence" value="ECO:0007669"/>
    <property type="project" value="InterPro"/>
</dbReference>
<dbReference type="Pfam" id="PF14432">
    <property type="entry name" value="DYW_deaminase"/>
    <property type="match status" value="1"/>
</dbReference>
<dbReference type="PANTHER" id="PTHR47926:SF347">
    <property type="entry name" value="PENTATRICOPEPTIDE REPEAT-CONTAINING PROTEIN"/>
    <property type="match status" value="1"/>
</dbReference>
<comment type="caution">
    <text evidence="5">The sequence shown here is derived from an EMBL/GenBank/DDBJ whole genome shotgun (WGS) entry which is preliminary data.</text>
</comment>
<evidence type="ECO:0000259" key="4">
    <source>
        <dbReference type="Pfam" id="PF14432"/>
    </source>
</evidence>
<dbReference type="Pfam" id="PF01535">
    <property type="entry name" value="PPR"/>
    <property type="match status" value="7"/>
</dbReference>
<reference evidence="5" key="2">
    <citation type="submission" date="2023-06" db="EMBL/GenBank/DDBJ databases">
        <authorList>
            <person name="Ma L."/>
            <person name="Liu K.-W."/>
            <person name="Li Z."/>
            <person name="Hsiao Y.-Y."/>
            <person name="Qi Y."/>
            <person name="Fu T."/>
            <person name="Tang G."/>
            <person name="Zhang D."/>
            <person name="Sun W.-H."/>
            <person name="Liu D.-K."/>
            <person name="Li Y."/>
            <person name="Chen G.-Z."/>
            <person name="Liu X.-D."/>
            <person name="Liao X.-Y."/>
            <person name="Jiang Y.-T."/>
            <person name="Yu X."/>
            <person name="Hao Y."/>
            <person name="Huang J."/>
            <person name="Zhao X.-W."/>
            <person name="Ke S."/>
            <person name="Chen Y.-Y."/>
            <person name="Wu W.-L."/>
            <person name="Hsu J.-L."/>
            <person name="Lin Y.-F."/>
            <person name="Huang M.-D."/>
            <person name="Li C.-Y."/>
            <person name="Huang L."/>
            <person name="Wang Z.-W."/>
            <person name="Zhao X."/>
            <person name="Zhong W.-Y."/>
            <person name="Peng D.-H."/>
            <person name="Ahmad S."/>
            <person name="Lan S."/>
            <person name="Zhang J.-S."/>
            <person name="Tsai W.-C."/>
            <person name="Van De Peer Y."/>
            <person name="Liu Z.-J."/>
        </authorList>
    </citation>
    <scope>NUCLEOTIDE SEQUENCE</scope>
    <source>
        <strain evidence="5">SCP</strain>
        <tissue evidence="5">Leaves</tissue>
    </source>
</reference>
<dbReference type="InterPro" id="IPR046849">
    <property type="entry name" value="E2_motif"/>
</dbReference>
<dbReference type="PANTHER" id="PTHR47926">
    <property type="entry name" value="PENTATRICOPEPTIDE REPEAT-CONTAINING PROTEIN"/>
    <property type="match status" value="1"/>
</dbReference>
<proteinExistence type="predicted"/>
<feature type="region of interest" description="Disordered" evidence="3">
    <location>
        <begin position="1"/>
        <end position="29"/>
    </location>
</feature>
<dbReference type="InterPro" id="IPR002885">
    <property type="entry name" value="PPR_rpt"/>
</dbReference>
<evidence type="ECO:0000313" key="6">
    <source>
        <dbReference type="Proteomes" id="UP001179952"/>
    </source>
</evidence>
<dbReference type="EMBL" id="JAUJYN010000008">
    <property type="protein sequence ID" value="KAK1265639.1"/>
    <property type="molecule type" value="Genomic_DNA"/>
</dbReference>
<name>A0AAV9AN37_ACOGR</name>
<evidence type="ECO:0000256" key="2">
    <source>
        <dbReference type="PROSITE-ProRule" id="PRU00708"/>
    </source>
</evidence>
<dbReference type="Pfam" id="PF13041">
    <property type="entry name" value="PPR_2"/>
    <property type="match status" value="1"/>
</dbReference>
<protein>
    <submittedName>
        <fullName evidence="5">Pentatricopeptide repeat-containing protein</fullName>
    </submittedName>
</protein>
<dbReference type="NCBIfam" id="TIGR00756">
    <property type="entry name" value="PPR"/>
    <property type="match status" value="3"/>
</dbReference>
<organism evidence="5 6">
    <name type="scientific">Acorus gramineus</name>
    <name type="common">Dwarf sweet flag</name>
    <dbReference type="NCBI Taxonomy" id="55184"/>
    <lineage>
        <taxon>Eukaryota</taxon>
        <taxon>Viridiplantae</taxon>
        <taxon>Streptophyta</taxon>
        <taxon>Embryophyta</taxon>
        <taxon>Tracheophyta</taxon>
        <taxon>Spermatophyta</taxon>
        <taxon>Magnoliopsida</taxon>
        <taxon>Liliopsida</taxon>
        <taxon>Acoraceae</taxon>
        <taxon>Acorus</taxon>
    </lineage>
</organism>
<accession>A0AAV9AN37</accession>
<keyword evidence="6" id="KW-1185">Reference proteome</keyword>
<dbReference type="PROSITE" id="PS51375">
    <property type="entry name" value="PPR"/>
    <property type="match status" value="3"/>
</dbReference>